<reference evidence="13 14" key="1">
    <citation type="journal article" date="2009" name="Nature">
        <title>Evolution of pathogenicity and sexual reproduction in eight Candida genomes.</title>
        <authorList>
            <person name="Butler G."/>
            <person name="Rasmussen M.D."/>
            <person name="Lin M.F."/>
            <person name="Santos M.A."/>
            <person name="Sakthikumar S."/>
            <person name="Munro C.A."/>
            <person name="Rheinbay E."/>
            <person name="Grabherr M."/>
            <person name="Forche A."/>
            <person name="Reedy J.L."/>
            <person name="Agrafioti I."/>
            <person name="Arnaud M.B."/>
            <person name="Bates S."/>
            <person name="Brown A.J."/>
            <person name="Brunke S."/>
            <person name="Costanzo M.C."/>
            <person name="Fitzpatrick D.A."/>
            <person name="de Groot P.W."/>
            <person name="Harris D."/>
            <person name="Hoyer L.L."/>
            <person name="Hube B."/>
            <person name="Klis F.M."/>
            <person name="Kodira C."/>
            <person name="Lennard N."/>
            <person name="Logue M.E."/>
            <person name="Martin R."/>
            <person name="Neiman A.M."/>
            <person name="Nikolaou E."/>
            <person name="Quail M.A."/>
            <person name="Quinn J."/>
            <person name="Santos M.C."/>
            <person name="Schmitzberger F.F."/>
            <person name="Sherlock G."/>
            <person name="Shah P."/>
            <person name="Silverstein K.A."/>
            <person name="Skrzypek M.S."/>
            <person name="Soll D."/>
            <person name="Staggs R."/>
            <person name="Stansfield I."/>
            <person name="Stumpf M.P."/>
            <person name="Sudbery P.E."/>
            <person name="Srikantha T."/>
            <person name="Zeng Q."/>
            <person name="Berman J."/>
            <person name="Berriman M."/>
            <person name="Heitman J."/>
            <person name="Gow N.A."/>
            <person name="Lorenz M.C."/>
            <person name="Birren B.W."/>
            <person name="Kellis M."/>
            <person name="Cuomo C.A."/>
        </authorList>
    </citation>
    <scope>NUCLEOTIDE SEQUENCE [LARGE SCALE GENOMIC DNA]</scope>
    <source>
        <strain evidence="14">ATCC 11503 / BCRC 21390 / CBS 2605 / JCM 1781 / NBRC 1676 / NRRL YB-4239</strain>
    </source>
</reference>
<dbReference type="GO" id="GO:0032215">
    <property type="term" value="P:positive regulation of telomere maintenance via semi-conservative replication"/>
    <property type="evidence" value="ECO:0007669"/>
    <property type="project" value="EnsemblFungi"/>
</dbReference>
<keyword evidence="6 12" id="KW-0507">mRNA processing</keyword>
<dbReference type="EMBL" id="CH981524">
    <property type="protein sequence ID" value="EDK42070.1"/>
    <property type="molecule type" value="Genomic_DNA"/>
</dbReference>
<dbReference type="HOGENOM" id="CLU_062463_0_1_1"/>
<gene>
    <name evidence="13" type="ORF">LELG_00248</name>
</gene>
<evidence type="ECO:0000256" key="9">
    <source>
        <dbReference type="ARBA" id="ARBA00023242"/>
    </source>
</evidence>
<dbReference type="GO" id="GO:0031564">
    <property type="term" value="P:transcription antitermination"/>
    <property type="evidence" value="ECO:0007669"/>
    <property type="project" value="EnsemblFungi"/>
</dbReference>
<dbReference type="GO" id="GO:0030643">
    <property type="term" value="P:intracellular phosphate ion homeostasis"/>
    <property type="evidence" value="ECO:0007669"/>
    <property type="project" value="EnsemblFungi"/>
</dbReference>
<dbReference type="STRING" id="379508.A5DSB2"/>
<comment type="subcellular location">
    <subcellularLocation>
        <location evidence="2 12">Nucleus</location>
    </subcellularLocation>
</comment>
<dbReference type="FunCoup" id="A5DSB2">
    <property type="interactions" value="937"/>
</dbReference>
<dbReference type="EC" id="3.1.3.16" evidence="4 12"/>
<dbReference type="GO" id="GO:0090052">
    <property type="term" value="P:regulation of pericentric heterochromatin formation"/>
    <property type="evidence" value="ECO:0007669"/>
    <property type="project" value="EnsemblFungi"/>
</dbReference>
<comment type="similarity">
    <text evidence="3 12">Belongs to the SSU72 phosphatase family.</text>
</comment>
<dbReference type="eggNOG" id="KOG2424">
    <property type="taxonomic scope" value="Eukaryota"/>
</dbReference>
<dbReference type="Proteomes" id="UP000001996">
    <property type="component" value="Unassembled WGS sequence"/>
</dbReference>
<organism evidence="13 14">
    <name type="scientific">Lodderomyces elongisporus (strain ATCC 11503 / CBS 2605 / JCM 1781 / NBRC 1676 / NRRL YB-4239)</name>
    <name type="common">Yeast</name>
    <name type="synonym">Saccharomyces elongisporus</name>
    <dbReference type="NCBI Taxonomy" id="379508"/>
    <lineage>
        <taxon>Eukaryota</taxon>
        <taxon>Fungi</taxon>
        <taxon>Dikarya</taxon>
        <taxon>Ascomycota</taxon>
        <taxon>Saccharomycotina</taxon>
        <taxon>Pichiomycetes</taxon>
        <taxon>Debaryomycetaceae</taxon>
        <taxon>Candida/Lodderomyces clade</taxon>
        <taxon>Lodderomyces</taxon>
    </lineage>
</organism>
<dbReference type="GO" id="GO:0030847">
    <property type="term" value="P:termination of RNA polymerase II transcription, exosome-dependent"/>
    <property type="evidence" value="ECO:0007669"/>
    <property type="project" value="EnsemblFungi"/>
</dbReference>
<comment type="subunit">
    <text evidence="12">Component of the cleavage and polyadenylation factor (CPF) complex.</text>
</comment>
<dbReference type="PANTHER" id="PTHR20383">
    <property type="entry name" value="RNA POLYMERASE II SUBUNIT A C-TERMINAL DOMAIN PHOSPHATASE"/>
    <property type="match status" value="1"/>
</dbReference>
<evidence type="ECO:0000256" key="5">
    <source>
        <dbReference type="ARBA" id="ARBA00017215"/>
    </source>
</evidence>
<keyword evidence="8 12" id="KW-0904">Protein phosphatase</keyword>
<evidence type="ECO:0000256" key="8">
    <source>
        <dbReference type="ARBA" id="ARBA00022912"/>
    </source>
</evidence>
<comment type="function">
    <text evidence="1 12">Processively dephosphorylates Ser-5 of the heptad repeats YSPTSPS in the C-terminal domain of the largest RNA polymerase II subunit (RPB1).</text>
</comment>
<evidence type="ECO:0000256" key="2">
    <source>
        <dbReference type="ARBA" id="ARBA00004123"/>
    </source>
</evidence>
<dbReference type="GO" id="GO:0000785">
    <property type="term" value="C:chromatin"/>
    <property type="evidence" value="ECO:0007669"/>
    <property type="project" value="EnsemblFungi"/>
</dbReference>
<dbReference type="GO" id="GO:0001174">
    <property type="term" value="P:transcriptional start site selection at RNA polymerase II promoter"/>
    <property type="evidence" value="ECO:0007669"/>
    <property type="project" value="EnsemblFungi"/>
</dbReference>
<dbReference type="GO" id="GO:0005847">
    <property type="term" value="C:mRNA cleavage and polyadenylation specificity factor complex"/>
    <property type="evidence" value="ECO:0007669"/>
    <property type="project" value="EnsemblFungi"/>
</dbReference>
<dbReference type="GO" id="GO:0031124">
    <property type="term" value="P:mRNA 3'-end processing"/>
    <property type="evidence" value="ECO:0007669"/>
    <property type="project" value="EnsemblFungi"/>
</dbReference>
<dbReference type="GO" id="GO:0004725">
    <property type="term" value="F:protein tyrosine phosphatase activity"/>
    <property type="evidence" value="ECO:0007669"/>
    <property type="project" value="EnsemblFungi"/>
</dbReference>
<dbReference type="OrthoDB" id="57957at2759"/>
<evidence type="ECO:0000313" key="13">
    <source>
        <dbReference type="EMBL" id="EDK42070.1"/>
    </source>
</evidence>
<protein>
    <recommendedName>
        <fullName evidence="5 12">RNA polymerase II subunit A C-terminal domain phosphatase SSU72</fullName>
        <shortName evidence="12">CTD phosphatase SSU72</shortName>
        <ecNumber evidence="4 12">3.1.3.16</ecNumber>
    </recommendedName>
</protein>
<proteinExistence type="inferred from homology"/>
<keyword evidence="9 12" id="KW-0539">Nucleus</keyword>
<evidence type="ECO:0000256" key="4">
    <source>
        <dbReference type="ARBA" id="ARBA00013081"/>
    </source>
</evidence>
<dbReference type="GeneID" id="5235986"/>
<keyword evidence="14" id="KW-1185">Reference proteome</keyword>
<dbReference type="GO" id="GO:0006368">
    <property type="term" value="P:transcription elongation by RNA polymerase II"/>
    <property type="evidence" value="ECO:0007669"/>
    <property type="project" value="EnsemblFungi"/>
</dbReference>
<dbReference type="VEuPathDB" id="FungiDB:LELG_00248"/>
<comment type="catalytic activity">
    <reaction evidence="10 12">
        <text>O-phospho-L-seryl-[protein] + H2O = L-seryl-[protein] + phosphate</text>
        <dbReference type="Rhea" id="RHEA:20629"/>
        <dbReference type="Rhea" id="RHEA-COMP:9863"/>
        <dbReference type="Rhea" id="RHEA-COMP:11604"/>
        <dbReference type="ChEBI" id="CHEBI:15377"/>
        <dbReference type="ChEBI" id="CHEBI:29999"/>
        <dbReference type="ChEBI" id="CHEBI:43474"/>
        <dbReference type="ChEBI" id="CHEBI:83421"/>
        <dbReference type="EC" id="3.1.3.16"/>
    </reaction>
</comment>
<dbReference type="GO" id="GO:0180007">
    <property type="term" value="F:RNA polymerase II CTD heptapeptide repeat S5 phosphatase activity"/>
    <property type="evidence" value="ECO:0007669"/>
    <property type="project" value="EnsemblFungi"/>
</dbReference>
<evidence type="ECO:0000256" key="12">
    <source>
        <dbReference type="RuleBase" id="RU369031"/>
    </source>
</evidence>
<keyword evidence="7 12" id="KW-0378">Hydrolase</keyword>
<evidence type="ECO:0000256" key="10">
    <source>
        <dbReference type="ARBA" id="ARBA00047761"/>
    </source>
</evidence>
<dbReference type="Pfam" id="PF04722">
    <property type="entry name" value="Ssu72"/>
    <property type="match status" value="1"/>
</dbReference>
<dbReference type="FunFam" id="3.40.50.2300:FF:000039">
    <property type="entry name" value="RNA polymerase II subunit A C-terminal domain phosphatase"/>
    <property type="match status" value="1"/>
</dbReference>
<evidence type="ECO:0000256" key="7">
    <source>
        <dbReference type="ARBA" id="ARBA00022801"/>
    </source>
</evidence>
<dbReference type="InParanoid" id="A5DSB2"/>
<name>A5DSB2_LODEL</name>
<evidence type="ECO:0000313" key="14">
    <source>
        <dbReference type="Proteomes" id="UP000001996"/>
    </source>
</evidence>
<dbReference type="GO" id="GO:0030846">
    <property type="term" value="P:termination of RNA polymerase II transcription, poly(A)-coupled"/>
    <property type="evidence" value="ECO:0007669"/>
    <property type="project" value="EnsemblFungi"/>
</dbReference>
<sequence length="221" mass="25495">MIEDSLKICTVCASNNNRSMESHKQLMDAGYDVHSFGTGSAVRLPGPSIDKPNVYEFGTPYEKILQDLVSQNAGNTYEHNGVLSMLRRNKDVKKAPEKWHSNYYAGKFDLVITCEERCFDSVMEDLMFRMSNRDQKMELKRVVHVINVEIRDDNENAIIGGRGILKLVNMIHDYRRKQLAEKADDIEDELVLLLEDNMMSILTEWQKDHAHLQTLYGVSFY</sequence>
<comment type="function">
    <text evidence="12">Component of the cleavage and polyadenylation factor (CPF) complex, which plays a key role in polyadenylation-dependent pre-mRNA 3'-end formation and cooperates with cleavage factors including the CFIA complex and NAB4/CFIB. SSU72 is required for 3'-end formation of snoRNAs.</text>
</comment>
<evidence type="ECO:0000256" key="6">
    <source>
        <dbReference type="ARBA" id="ARBA00022664"/>
    </source>
</evidence>
<comment type="catalytic activity">
    <reaction evidence="11 12">
        <text>O-phospho-L-threonyl-[protein] + H2O = L-threonyl-[protein] + phosphate</text>
        <dbReference type="Rhea" id="RHEA:47004"/>
        <dbReference type="Rhea" id="RHEA-COMP:11060"/>
        <dbReference type="Rhea" id="RHEA-COMP:11605"/>
        <dbReference type="ChEBI" id="CHEBI:15377"/>
        <dbReference type="ChEBI" id="CHEBI:30013"/>
        <dbReference type="ChEBI" id="CHEBI:43474"/>
        <dbReference type="ChEBI" id="CHEBI:61977"/>
        <dbReference type="EC" id="3.1.3.16"/>
    </reaction>
</comment>
<evidence type="ECO:0000256" key="1">
    <source>
        <dbReference type="ARBA" id="ARBA00002497"/>
    </source>
</evidence>
<dbReference type="Gene3D" id="3.40.50.2300">
    <property type="match status" value="2"/>
</dbReference>
<dbReference type="InterPro" id="IPR006811">
    <property type="entry name" value="RNA_pol_II_suA"/>
</dbReference>
<dbReference type="OMA" id="PNCYEFG"/>
<dbReference type="KEGG" id="lel:PVL30_000243"/>
<evidence type="ECO:0000256" key="3">
    <source>
        <dbReference type="ARBA" id="ARBA00008978"/>
    </source>
</evidence>
<dbReference type="GO" id="GO:0009302">
    <property type="term" value="P:sno(s)RNA transcription"/>
    <property type="evidence" value="ECO:0007669"/>
    <property type="project" value="EnsemblFungi"/>
</dbReference>
<dbReference type="AlphaFoldDB" id="A5DSB2"/>
<dbReference type="GO" id="GO:1902801">
    <property type="term" value="P:regulation of siRNA-independent facultative heterochromatin formation"/>
    <property type="evidence" value="ECO:0007669"/>
    <property type="project" value="EnsemblFungi"/>
</dbReference>
<accession>A5DSB2</accession>
<evidence type="ECO:0000256" key="11">
    <source>
        <dbReference type="ARBA" id="ARBA00048336"/>
    </source>
</evidence>